<reference evidence="1 2" key="1">
    <citation type="submission" date="2020-02" db="EMBL/GenBank/DDBJ databases">
        <authorList>
            <person name="Olsen N.S."/>
            <person name="Forero-Junco L."/>
            <person name="Kot W."/>
            <person name="Hansen L.H."/>
        </authorList>
    </citation>
    <scope>NUCLEOTIDE SEQUENCE [LARGE SCALE GENOMIC DNA]</scope>
</reference>
<dbReference type="Gene3D" id="6.20.20.10">
    <property type="match status" value="1"/>
</dbReference>
<sequence>MKQITKTVQITQYQTDDGRVFDTLGQAEHYEKMKSGIRKVCSSCDGKGRDSPSGDGRDMTTCHYCGGKGWVEKKEIWG</sequence>
<organism evidence="1 2">
    <name type="scientific">Salmonella phage barely</name>
    <dbReference type="NCBI Taxonomy" id="2713278"/>
    <lineage>
        <taxon>Viruses</taxon>
        <taxon>Duplodnaviria</taxon>
        <taxon>Heunggongvirae</taxon>
        <taxon>Uroviricota</taxon>
        <taxon>Caudoviricetes</taxon>
        <taxon>Pantevenvirales</taxon>
        <taxon>Ackermannviridae</taxon>
        <taxon>Cvivirinae</taxon>
        <taxon>Kuttervirus</taxon>
        <taxon>Kuttervirus barely</taxon>
    </lineage>
</organism>
<dbReference type="Proteomes" id="UP000501275">
    <property type="component" value="Segment"/>
</dbReference>
<dbReference type="SUPFAM" id="SSF57938">
    <property type="entry name" value="DnaJ/Hsp40 cysteine-rich domain"/>
    <property type="match status" value="1"/>
</dbReference>
<protein>
    <submittedName>
        <fullName evidence="1">Uncharacterized protein</fullName>
    </submittedName>
</protein>
<proteinExistence type="predicted"/>
<keyword evidence="2" id="KW-1185">Reference proteome</keyword>
<evidence type="ECO:0000313" key="2">
    <source>
        <dbReference type="Proteomes" id="UP000501275"/>
    </source>
</evidence>
<dbReference type="InterPro" id="IPR036410">
    <property type="entry name" value="HSP_DnaJ_Cys-rich_dom_sf"/>
</dbReference>
<accession>A0A6G8RP32</accession>
<gene>
    <name evidence="1" type="ORF">barely_52</name>
</gene>
<name>A0A6G8RP32_9CAUD</name>
<evidence type="ECO:0000313" key="1">
    <source>
        <dbReference type="EMBL" id="QIO03060.1"/>
    </source>
</evidence>
<dbReference type="EMBL" id="MT074477">
    <property type="protein sequence ID" value="QIO03060.1"/>
    <property type="molecule type" value="Genomic_DNA"/>
</dbReference>